<dbReference type="InterPro" id="IPR050397">
    <property type="entry name" value="Env_Response_Regulators"/>
</dbReference>
<dbReference type="RefSeq" id="WP_209856917.1">
    <property type="nucleotide sequence ID" value="NZ_JAGGJV010000013.1"/>
</dbReference>
<gene>
    <name evidence="6" type="ORF">J2Z75_005555</name>
</gene>
<dbReference type="Proteomes" id="UP000823786">
    <property type="component" value="Unassembled WGS sequence"/>
</dbReference>
<organism evidence="6 7">
    <name type="scientific">Rhizobium herbae</name>
    <dbReference type="NCBI Taxonomy" id="508661"/>
    <lineage>
        <taxon>Bacteria</taxon>
        <taxon>Pseudomonadati</taxon>
        <taxon>Pseudomonadota</taxon>
        <taxon>Alphaproteobacteria</taxon>
        <taxon>Hyphomicrobiales</taxon>
        <taxon>Rhizobiaceae</taxon>
        <taxon>Rhizobium/Agrobacterium group</taxon>
        <taxon>Rhizobium</taxon>
    </lineage>
</organism>
<feature type="domain" description="Cyclic nucleotide-binding" evidence="4">
    <location>
        <begin position="19"/>
        <end position="139"/>
    </location>
</feature>
<dbReference type="Pfam" id="PF00027">
    <property type="entry name" value="cNMP_binding"/>
    <property type="match status" value="1"/>
</dbReference>
<dbReference type="InterPro" id="IPR000595">
    <property type="entry name" value="cNMP-bd_dom"/>
</dbReference>
<dbReference type="PANTHER" id="PTHR24567">
    <property type="entry name" value="CRP FAMILY TRANSCRIPTIONAL REGULATORY PROTEIN"/>
    <property type="match status" value="1"/>
</dbReference>
<proteinExistence type="predicted"/>
<dbReference type="InterPro" id="IPR012318">
    <property type="entry name" value="HTH_CRP"/>
</dbReference>
<keyword evidence="1" id="KW-0805">Transcription regulation</keyword>
<evidence type="ECO:0000256" key="1">
    <source>
        <dbReference type="ARBA" id="ARBA00023015"/>
    </source>
</evidence>
<evidence type="ECO:0000259" key="4">
    <source>
        <dbReference type="PROSITE" id="PS50042"/>
    </source>
</evidence>
<dbReference type="PANTHER" id="PTHR24567:SF26">
    <property type="entry name" value="REGULATORY PROTEIN YEIL"/>
    <property type="match status" value="1"/>
</dbReference>
<evidence type="ECO:0000259" key="5">
    <source>
        <dbReference type="PROSITE" id="PS51063"/>
    </source>
</evidence>
<dbReference type="PROSITE" id="PS51063">
    <property type="entry name" value="HTH_CRP_2"/>
    <property type="match status" value="1"/>
</dbReference>
<keyword evidence="7" id="KW-1185">Reference proteome</keyword>
<evidence type="ECO:0000256" key="3">
    <source>
        <dbReference type="ARBA" id="ARBA00023163"/>
    </source>
</evidence>
<name>A0ABS4EVN7_9HYPH</name>
<dbReference type="PROSITE" id="PS50042">
    <property type="entry name" value="CNMP_BINDING_3"/>
    <property type="match status" value="1"/>
</dbReference>
<evidence type="ECO:0000313" key="6">
    <source>
        <dbReference type="EMBL" id="MBP1862024.1"/>
    </source>
</evidence>
<keyword evidence="2" id="KW-0238">DNA-binding</keyword>
<dbReference type="SUPFAM" id="SSF51206">
    <property type="entry name" value="cAMP-binding domain-like"/>
    <property type="match status" value="1"/>
</dbReference>
<dbReference type="InterPro" id="IPR014710">
    <property type="entry name" value="RmlC-like_jellyroll"/>
</dbReference>
<protein>
    <submittedName>
        <fullName evidence="6">CRP-like cAMP-binding protein</fullName>
    </submittedName>
</protein>
<dbReference type="Gene3D" id="2.60.120.10">
    <property type="entry name" value="Jelly Rolls"/>
    <property type="match status" value="1"/>
</dbReference>
<accession>A0ABS4EVN7</accession>
<feature type="domain" description="HTH crp-type" evidence="5">
    <location>
        <begin position="153"/>
        <end position="224"/>
    </location>
</feature>
<dbReference type="SMART" id="SM00100">
    <property type="entry name" value="cNMP"/>
    <property type="match status" value="1"/>
</dbReference>
<evidence type="ECO:0000313" key="7">
    <source>
        <dbReference type="Proteomes" id="UP000823786"/>
    </source>
</evidence>
<dbReference type="CDD" id="cd00038">
    <property type="entry name" value="CAP_ED"/>
    <property type="match status" value="1"/>
</dbReference>
<dbReference type="SUPFAM" id="SSF46785">
    <property type="entry name" value="Winged helix' DNA-binding domain"/>
    <property type="match status" value="1"/>
</dbReference>
<dbReference type="InterPro" id="IPR018490">
    <property type="entry name" value="cNMP-bd_dom_sf"/>
</dbReference>
<dbReference type="Pfam" id="PF13545">
    <property type="entry name" value="HTH_Crp_2"/>
    <property type="match status" value="1"/>
</dbReference>
<dbReference type="Gene3D" id="1.10.10.10">
    <property type="entry name" value="Winged helix-like DNA-binding domain superfamily/Winged helix DNA-binding domain"/>
    <property type="match status" value="1"/>
</dbReference>
<evidence type="ECO:0000256" key="2">
    <source>
        <dbReference type="ARBA" id="ARBA00023125"/>
    </source>
</evidence>
<dbReference type="InterPro" id="IPR036390">
    <property type="entry name" value="WH_DNA-bd_sf"/>
</dbReference>
<comment type="caution">
    <text evidence="6">The sequence shown here is derived from an EMBL/GenBank/DDBJ whole genome shotgun (WGS) entry which is preliminary data.</text>
</comment>
<keyword evidence="3" id="KW-0804">Transcription</keyword>
<sequence>MLNAVGTTDRRYSRDKSEYFSTLGKDLTEKLLKTKVAKNYIKGDIIAQSDRPSNYILLIHSGLVKTLTYLMDGREFVVDTPAPGSVFGEIDVLMQTRPSFEVQALTDCEIWTLDAKIVKDAIASDPEVSMNLLYYVVRRVKELEDRLLCLTSVSIPSRLANALLRLSNAESQCGRVANKINISQHELASMLPASREKVNRCLREWERSRIVDLSPGTITITNPRALHEYAIC</sequence>
<reference evidence="6 7" key="1">
    <citation type="submission" date="2021-03" db="EMBL/GenBank/DDBJ databases">
        <title>Genomic Encyclopedia of Type Strains, Phase IV (KMG-IV): sequencing the most valuable type-strain genomes for metagenomic binning, comparative biology and taxonomic classification.</title>
        <authorList>
            <person name="Goeker M."/>
        </authorList>
    </citation>
    <scope>NUCLEOTIDE SEQUENCE [LARGE SCALE GENOMIC DNA]</scope>
    <source>
        <strain evidence="6 7">DSM 26427</strain>
    </source>
</reference>
<dbReference type="EMBL" id="JAGGJV010000013">
    <property type="protein sequence ID" value="MBP1862024.1"/>
    <property type="molecule type" value="Genomic_DNA"/>
</dbReference>
<dbReference type="InterPro" id="IPR036388">
    <property type="entry name" value="WH-like_DNA-bd_sf"/>
</dbReference>